<dbReference type="STRING" id="1678637.AC230_06375"/>
<reference evidence="4" key="1">
    <citation type="submission" date="2015-07" db="EMBL/GenBank/DDBJ databases">
        <title>Draft genome sequence of Streptomyces sp. CMAA 1322, a bacterium isolated from Caatinga biome, from dry forest semiarid of Brazil.</title>
        <authorList>
            <person name="Santos S.N."/>
            <person name="Gacesa R."/>
            <person name="Taketani R.G."/>
            <person name="Long P.F."/>
            <person name="Melo I.S."/>
        </authorList>
    </citation>
    <scope>NUCLEOTIDE SEQUENCE [LARGE SCALE GENOMIC DNA]</scope>
    <source>
        <strain evidence="4">CMAA 1322</strain>
    </source>
</reference>
<dbReference type="InterPro" id="IPR021373">
    <property type="entry name" value="DUF2993"/>
</dbReference>
<dbReference type="Proteomes" id="UP000037288">
    <property type="component" value="Unassembled WGS sequence"/>
</dbReference>
<accession>A0A0K9XLL4</accession>
<evidence type="ECO:0008006" key="5">
    <source>
        <dbReference type="Google" id="ProtNLM"/>
    </source>
</evidence>
<dbReference type="PATRIC" id="fig|1678637.3.peg.1383"/>
<organism evidence="3 4">
    <name type="scientific">Streptomyces caatingaensis</name>
    <dbReference type="NCBI Taxonomy" id="1678637"/>
    <lineage>
        <taxon>Bacteria</taxon>
        <taxon>Bacillati</taxon>
        <taxon>Actinomycetota</taxon>
        <taxon>Actinomycetes</taxon>
        <taxon>Kitasatosporales</taxon>
        <taxon>Streptomycetaceae</taxon>
        <taxon>Streptomyces</taxon>
    </lineage>
</organism>
<keyword evidence="4" id="KW-1185">Reference proteome</keyword>
<gene>
    <name evidence="3" type="ORF">AC230_06375</name>
</gene>
<dbReference type="EMBL" id="LFXA01000002">
    <property type="protein sequence ID" value="KNB54314.1"/>
    <property type="molecule type" value="Genomic_DNA"/>
</dbReference>
<evidence type="ECO:0000256" key="2">
    <source>
        <dbReference type="SAM" id="Phobius"/>
    </source>
</evidence>
<dbReference type="AlphaFoldDB" id="A0A0K9XLL4"/>
<evidence type="ECO:0000313" key="4">
    <source>
        <dbReference type="Proteomes" id="UP000037288"/>
    </source>
</evidence>
<name>A0A0K9XLL4_9ACTN</name>
<feature type="compositionally biased region" description="Basic residues" evidence="1">
    <location>
        <begin position="107"/>
        <end position="124"/>
    </location>
</feature>
<evidence type="ECO:0000256" key="1">
    <source>
        <dbReference type="SAM" id="MobiDB-lite"/>
    </source>
</evidence>
<sequence length="463" mass="49658">MRTPTRMHSRPRNPYEELASLADPDPHAAADAPPDTGSGTVPGSGTAPGTADETGAAVTQEIPAPPIPETPEDIPEDLLAPGTTVLPLGPGRPAPDDDTPWSPPDHRRPRNRRRAGRGRRRRRNPFAGLPRAAKLLCALSVCAGFLVLADRCAAMYAEKKARQALQEQLHLAAAPQVDIHGFPFLTQVLDKRLERVDVTVPHVAADRVSLAKVHASARDIRLKGDLPSAVSGAVVGGLDGEITLSFADMKRELAASEVTFSRRDGTTVGADGTVTVAGQQLRVRARARLRLVGDRGLATDVEGISLDVPRVAAYRSGKGRGLTLHRETAERIARDAARVKALLSVPAVVKRLGVPESVVETALRDEEKLHELVGTPRFVERLTRVNLVDAVVEHPALLSRIGVDPKLITGLMHVRPPELAEPLSFSFTLPDEARELHLRDVRVEEDGIVATVSGTELAVGKKG</sequence>
<evidence type="ECO:0000313" key="3">
    <source>
        <dbReference type="EMBL" id="KNB54314.1"/>
    </source>
</evidence>
<dbReference type="Pfam" id="PF11209">
    <property type="entry name" value="LmeA"/>
    <property type="match status" value="1"/>
</dbReference>
<keyword evidence="2" id="KW-0812">Transmembrane</keyword>
<protein>
    <recommendedName>
        <fullName evidence="5">DUF2993 domain-containing protein</fullName>
    </recommendedName>
</protein>
<feature type="transmembrane region" description="Helical" evidence="2">
    <location>
        <begin position="129"/>
        <end position="149"/>
    </location>
</feature>
<keyword evidence="2" id="KW-1133">Transmembrane helix</keyword>
<feature type="region of interest" description="Disordered" evidence="1">
    <location>
        <begin position="1"/>
        <end position="125"/>
    </location>
</feature>
<comment type="caution">
    <text evidence="3">The sequence shown here is derived from an EMBL/GenBank/DDBJ whole genome shotgun (WGS) entry which is preliminary data.</text>
</comment>
<proteinExistence type="predicted"/>
<feature type="compositionally biased region" description="Basic residues" evidence="1">
    <location>
        <begin position="1"/>
        <end position="11"/>
    </location>
</feature>
<keyword evidence="2" id="KW-0472">Membrane</keyword>